<feature type="transmembrane region" description="Helical" evidence="2">
    <location>
        <begin position="817"/>
        <end position="839"/>
    </location>
</feature>
<feature type="domain" description="Toxin VasX N-terminal region" evidence="3">
    <location>
        <begin position="28"/>
        <end position="191"/>
    </location>
</feature>
<organism evidence="4 5">
    <name type="scientific">Stenotrophomonas maltophilia</name>
    <name type="common">Pseudomonas maltophilia</name>
    <name type="synonym">Xanthomonas maltophilia</name>
    <dbReference type="NCBI Taxonomy" id="40324"/>
    <lineage>
        <taxon>Bacteria</taxon>
        <taxon>Pseudomonadati</taxon>
        <taxon>Pseudomonadota</taxon>
        <taxon>Gammaproteobacteria</taxon>
        <taxon>Lysobacterales</taxon>
        <taxon>Lysobacteraceae</taxon>
        <taxon>Stenotrophomonas</taxon>
        <taxon>Stenotrophomonas maltophilia group</taxon>
    </lineage>
</organism>
<proteinExistence type="predicted"/>
<feature type="transmembrane region" description="Helical" evidence="2">
    <location>
        <begin position="921"/>
        <end position="943"/>
    </location>
</feature>
<name>A0AAI9C465_STEMA</name>
<dbReference type="AlphaFoldDB" id="A0AAI9C465"/>
<keyword evidence="2" id="KW-1133">Transmembrane helix</keyword>
<dbReference type="EMBL" id="ABLOJW010000020">
    <property type="protein sequence ID" value="EKT4093811.1"/>
    <property type="molecule type" value="Genomic_DNA"/>
</dbReference>
<feature type="region of interest" description="Disordered" evidence="1">
    <location>
        <begin position="222"/>
        <end position="259"/>
    </location>
</feature>
<feature type="compositionally biased region" description="Basic and acidic residues" evidence="1">
    <location>
        <begin position="235"/>
        <end position="259"/>
    </location>
</feature>
<evidence type="ECO:0000313" key="4">
    <source>
        <dbReference type="EMBL" id="EKT4093811.1"/>
    </source>
</evidence>
<evidence type="ECO:0000256" key="2">
    <source>
        <dbReference type="SAM" id="Phobius"/>
    </source>
</evidence>
<sequence>MASGDSNRYSSNAISAARGTKACSAGGCPSCVKSGLPVLLTRPGLAEARYAARSSVQTRQLMAGLSAPDLKFSDYVMRTLRTGYVYVYYQTSEMHALIGGDGWEAYAVDEAGYVSPIPLENPPLPEEMPRFSCERAAGYAAAMLINIKEPSKAGEVWVGFSEVPLSLKVRQNYAAKPELLNQRFTRLNASNGQSDRVLALSDGAIQGAIVDYDVERGRMLEGLRGNPHRPGQVALDRDGKVPEKPASEDAQTEERRESAKDVAAAAAAIAATSKDPAAKRPLILGVSDPVGMAHEAAHLRLTLPSKAVKWLMAQRDGARRLQTAVTLVGVQQMLVEQARVREADFRDRNPPAMSAMDLRAEMITKAEFEARQKAGIVPSSASWSPIAIPMSGPWGSGVASSGQNGYGNVSVPGGAFEADALELIEKIKKKASGRTRDTVTGKWLGWEDYLKEFGRFSTEDKALRKRIQGDHRDLLSWNGRKLITEFDFDETSPADGIYYSQVIANLLHGGPIDDEAVAWYADFVKDDPSNKDNLLVRAMLGNQQDSFDQFAAWSVEEGQRNKATDILNNLLDLAEKLSESNQGGKASALAVKHVGTLRVLARAYASPLIAMVGAVALGAGKVKKTLSPALYDRVMVLISSMVKRAAPQITHLIVDAPLRMAGRAWREVSRAFTAAAADTPAGKQSGVKSLVVGSGSSLQLAGAGEAADTRVKLHLWTNQSEEQLRALQSTTQQGQAVASARPAPGSTAATGAAAAVAAAPITMGSSGLMSLASATPKVIADAPTVMSAGAGIIQAMEIAKAWKKMEVGTAKERRDAIFSFFSAGFSVVSAFVDVAKAYAQAVLKKVLVKRLEAAVAIFAAIGSFIDSVQGFISTADDIKNGRRAGAVAHLLQGISFFIGGVFFSIYAASLLIQGLGVTTSWLGWGIVFIVIGFALGFVASLLMTHPMEDWAARTVWGDSISSAWATNEIELQELNKVLLGIEVDAQYRSSLSWRNLTSIDDVIIGGAVKRMTAHDSGSRFTREFVVKLKIVEQVRKRLGISLQVYGNGANGSEVVAIYSTDEKGGPGENWGSGVSSGKMDYASLDALTISGFVESGRFSVLAVELIIRDALSEGDVIVHERMAVE</sequence>
<dbReference type="NCBIfam" id="NF041559">
    <property type="entry name" value="BTH_I2691_fam"/>
    <property type="match status" value="1"/>
</dbReference>
<dbReference type="Pfam" id="PF20249">
    <property type="entry name" value="VasX_N"/>
    <property type="match status" value="1"/>
</dbReference>
<reference evidence="4" key="1">
    <citation type="submission" date="2022-07" db="EMBL/GenBank/DDBJ databases">
        <authorList>
            <consortium name="DAFM: The Division of Animal and Food Microbiology"/>
        </authorList>
    </citation>
    <scope>NUCLEOTIDE SEQUENCE</scope>
    <source>
        <strain evidence="4">19MO01SH01-2</strain>
    </source>
</reference>
<evidence type="ECO:0000259" key="3">
    <source>
        <dbReference type="Pfam" id="PF20249"/>
    </source>
</evidence>
<keyword evidence="2" id="KW-0472">Membrane</keyword>
<dbReference type="Proteomes" id="UP001218208">
    <property type="component" value="Unassembled WGS sequence"/>
</dbReference>
<feature type="transmembrane region" description="Helical" evidence="2">
    <location>
        <begin position="893"/>
        <end position="915"/>
    </location>
</feature>
<accession>A0AAI9C465</accession>
<dbReference type="InterPro" id="IPR048126">
    <property type="entry name" value="Toxin_VasX"/>
</dbReference>
<keyword evidence="2" id="KW-0812">Transmembrane</keyword>
<dbReference type="InterPro" id="IPR046864">
    <property type="entry name" value="VasX_N"/>
</dbReference>
<comment type="caution">
    <text evidence="4">The sequence shown here is derived from an EMBL/GenBank/DDBJ whole genome shotgun (WGS) entry which is preliminary data.</text>
</comment>
<protein>
    <recommendedName>
        <fullName evidence="3">Toxin VasX N-terminal region domain-containing protein</fullName>
    </recommendedName>
</protein>
<dbReference type="CDD" id="cd20707">
    <property type="entry name" value="MIX_III"/>
    <property type="match status" value="1"/>
</dbReference>
<feature type="transmembrane region" description="Helical" evidence="2">
    <location>
        <begin position="851"/>
        <end position="872"/>
    </location>
</feature>
<evidence type="ECO:0000256" key="1">
    <source>
        <dbReference type="SAM" id="MobiDB-lite"/>
    </source>
</evidence>
<gene>
    <name evidence="4" type="ORF">QEG23_003352</name>
</gene>
<evidence type="ECO:0000313" key="5">
    <source>
        <dbReference type="Proteomes" id="UP001218208"/>
    </source>
</evidence>